<evidence type="ECO:0000259" key="1">
    <source>
        <dbReference type="Pfam" id="PF03372"/>
    </source>
</evidence>
<evidence type="ECO:0000313" key="2">
    <source>
        <dbReference type="EMBL" id="SMF65012.1"/>
    </source>
</evidence>
<dbReference type="RefSeq" id="WP_132323470.1">
    <property type="nucleotide sequence ID" value="NZ_FWZT01000022.1"/>
</dbReference>
<keyword evidence="2" id="KW-0269">Exonuclease</keyword>
<keyword evidence="2" id="KW-0540">Nuclease</keyword>
<accession>A0A1Y6CHT7</accession>
<dbReference type="InterPro" id="IPR036691">
    <property type="entry name" value="Endo/exonu/phosph_ase_sf"/>
</dbReference>
<keyword evidence="2" id="KW-0255">Endonuclease</keyword>
<keyword evidence="2" id="KW-0378">Hydrolase</keyword>
<dbReference type="GO" id="GO:0004519">
    <property type="term" value="F:endonuclease activity"/>
    <property type="evidence" value="ECO:0007669"/>
    <property type="project" value="UniProtKB-KW"/>
</dbReference>
<feature type="domain" description="Endonuclease/exonuclease/phosphatase" evidence="1">
    <location>
        <begin position="13"/>
        <end position="219"/>
    </location>
</feature>
<dbReference type="GO" id="GO:0004527">
    <property type="term" value="F:exonuclease activity"/>
    <property type="evidence" value="ECO:0007669"/>
    <property type="project" value="UniProtKB-KW"/>
</dbReference>
<keyword evidence="3" id="KW-1185">Reference proteome</keyword>
<sequence length="268" mass="31483">MSKHVEDHQVSFLSANVYQKNRSFDELLKLIYERQPDFIFLVETDNRWKTSLEPLQEHWPYSVLHPQDNSCGFLFFSKYPIEDFKVKHLVDERVPSLFATCRIDKGSLFEFIGLHPRPPRPVEGHSHERDGELIQVANYVRKSKRNFIVAGDLNDVAWSHSTRMFRRVSGLWDPRIGRGIYATFPKSLPYLRFPLDHFFHSSGFRLVRMERLGDVGSDHLPIYLRLAHVDQEGETNEISDSLKDESRRYQQKAQEWDGPNQVITPDRV</sequence>
<dbReference type="EMBL" id="FWZT01000022">
    <property type="protein sequence ID" value="SMF65012.1"/>
    <property type="molecule type" value="Genomic_DNA"/>
</dbReference>
<dbReference type="InterPro" id="IPR005135">
    <property type="entry name" value="Endo/exonuclease/phosphatase"/>
</dbReference>
<reference evidence="3" key="1">
    <citation type="submission" date="2017-04" db="EMBL/GenBank/DDBJ databases">
        <authorList>
            <person name="Varghese N."/>
            <person name="Submissions S."/>
        </authorList>
    </citation>
    <scope>NUCLEOTIDE SEQUENCE [LARGE SCALE GENOMIC DNA]</scope>
    <source>
        <strain evidence="3">RKEM611</strain>
    </source>
</reference>
<dbReference type="Proteomes" id="UP000192907">
    <property type="component" value="Unassembled WGS sequence"/>
</dbReference>
<dbReference type="SUPFAM" id="SSF56219">
    <property type="entry name" value="DNase I-like"/>
    <property type="match status" value="1"/>
</dbReference>
<dbReference type="Gene3D" id="3.60.10.10">
    <property type="entry name" value="Endonuclease/exonuclease/phosphatase"/>
    <property type="match status" value="1"/>
</dbReference>
<dbReference type="AlphaFoldDB" id="A0A1Y6CHT7"/>
<organism evidence="2 3">
    <name type="scientific">Pseudobacteriovorax antillogorgiicola</name>
    <dbReference type="NCBI Taxonomy" id="1513793"/>
    <lineage>
        <taxon>Bacteria</taxon>
        <taxon>Pseudomonadati</taxon>
        <taxon>Bdellovibrionota</taxon>
        <taxon>Oligoflexia</taxon>
        <taxon>Oligoflexales</taxon>
        <taxon>Pseudobacteriovoracaceae</taxon>
        <taxon>Pseudobacteriovorax</taxon>
    </lineage>
</organism>
<name>A0A1Y6CHT7_9BACT</name>
<dbReference type="Pfam" id="PF03372">
    <property type="entry name" value="Exo_endo_phos"/>
    <property type="match status" value="1"/>
</dbReference>
<dbReference type="STRING" id="1513793.SAMN06296036_122102"/>
<dbReference type="OrthoDB" id="9796594at2"/>
<gene>
    <name evidence="2" type="ORF">SAMN06296036_122102</name>
</gene>
<proteinExistence type="predicted"/>
<evidence type="ECO:0000313" key="3">
    <source>
        <dbReference type="Proteomes" id="UP000192907"/>
    </source>
</evidence>
<protein>
    <submittedName>
        <fullName evidence="2">Uncharacterized conserved protein YafD, endonuclease/exonuclease/phosphatase (EEP) superfamily</fullName>
    </submittedName>
</protein>